<dbReference type="AlphaFoldDB" id="Q49Z27"/>
<gene>
    <name evidence="3" type="ordered locus">SSP0804</name>
</gene>
<feature type="transmembrane region" description="Helical" evidence="1">
    <location>
        <begin position="12"/>
        <end position="32"/>
    </location>
</feature>
<sequence>MMYSPQKLHPISYITGVIEAIKQNIVLIIIFLVFNIRDFDFTNIYAYIFPGIVTILFLFSFIAQVLKVYNTRYWIENDHFVLATGIFTKERKELNIRRIQTLDTTQGIINQIVGGVKLQIKTPSDGIDLDTVSKKQSEWIQQTLKEKQHELSTSEAQAVDPVSTQEIDDSELTNDDINVTTNETNAKDEVKFLYKLNFKELLFMALTSGAIGVAFAALSPIIGGLSDVIPWDWITDEFSQISQAIFVIVLMMVATIAIASYIIGTLIVIVRNFNYTVTKHGNQLNIKYGLFNVKNITVPTDRVQAVVEKQSFLRKLFGYTSIHFVITSDMNDMDKNDVSLDGNVMILPFIKRKKAFEIIKTLMPNMTFEKATVGMPWRGFHRHFWKQALLLIMVAAVINYFWAAWAFLIAGVIILIFIVRSYLVTKFSGMKLVEDELVVRNVTLFGFKNTYFKQDKMLGLEVRRTPFLINSDLGNFNFIIAKAAGNEHIGLKFNAYQRVKSLQSWYLRGEQNE</sequence>
<dbReference type="Pfam" id="PF03703">
    <property type="entry name" value="bPH_2"/>
    <property type="match status" value="2"/>
</dbReference>
<protein>
    <recommendedName>
        <fullName evidence="2">YdbS-like PH domain-containing protein</fullName>
    </recommendedName>
</protein>
<feature type="domain" description="YdbS-like PH" evidence="2">
    <location>
        <begin position="270"/>
        <end position="361"/>
    </location>
</feature>
<dbReference type="InterPro" id="IPR014529">
    <property type="entry name" value="UCP026631"/>
</dbReference>
<keyword evidence="1" id="KW-0472">Membrane</keyword>
<keyword evidence="4" id="KW-1185">Reference proteome</keyword>
<feature type="transmembrane region" description="Helical" evidence="1">
    <location>
        <begin position="245"/>
        <end position="270"/>
    </location>
</feature>
<dbReference type="InterPro" id="IPR005182">
    <property type="entry name" value="YdbS-like_PH"/>
</dbReference>
<dbReference type="HOGENOM" id="CLU_024617_2_0_9"/>
<evidence type="ECO:0000259" key="2">
    <source>
        <dbReference type="Pfam" id="PF03703"/>
    </source>
</evidence>
<proteinExistence type="predicted"/>
<dbReference type="PIRSF" id="PIRSF026631">
    <property type="entry name" value="UCP026631"/>
    <property type="match status" value="1"/>
</dbReference>
<organism evidence="3 4">
    <name type="scientific">Staphylococcus saprophyticus subsp. saprophyticus (strain ATCC 15305 / DSM 20229 / NCIMB 8711 / NCTC 7292 / S-41)</name>
    <dbReference type="NCBI Taxonomy" id="342451"/>
    <lineage>
        <taxon>Bacteria</taxon>
        <taxon>Bacillati</taxon>
        <taxon>Bacillota</taxon>
        <taxon>Bacilli</taxon>
        <taxon>Bacillales</taxon>
        <taxon>Staphylococcaceae</taxon>
        <taxon>Staphylococcus</taxon>
    </lineage>
</organism>
<feature type="transmembrane region" description="Helical" evidence="1">
    <location>
        <begin position="388"/>
        <end position="418"/>
    </location>
</feature>
<name>Q49Z27_STAS1</name>
<dbReference type="PANTHER" id="PTHR34473">
    <property type="entry name" value="UPF0699 TRANSMEMBRANE PROTEIN YDBS"/>
    <property type="match status" value="1"/>
</dbReference>
<dbReference type="Proteomes" id="UP000006371">
    <property type="component" value="Chromosome"/>
</dbReference>
<keyword evidence="1" id="KW-1133">Transmembrane helix</keyword>
<accession>Q49Z27</accession>
<feature type="transmembrane region" description="Helical" evidence="1">
    <location>
        <begin position="201"/>
        <end position="225"/>
    </location>
</feature>
<feature type="domain" description="YdbS-like PH" evidence="2">
    <location>
        <begin position="69"/>
        <end position="141"/>
    </location>
</feature>
<dbReference type="eggNOG" id="COG3428">
    <property type="taxonomic scope" value="Bacteria"/>
</dbReference>
<evidence type="ECO:0000256" key="1">
    <source>
        <dbReference type="SAM" id="Phobius"/>
    </source>
</evidence>
<evidence type="ECO:0000313" key="3">
    <source>
        <dbReference type="EMBL" id="BAE17949.1"/>
    </source>
</evidence>
<dbReference type="PANTHER" id="PTHR34473:SF2">
    <property type="entry name" value="UPF0699 TRANSMEMBRANE PROTEIN YDBT"/>
    <property type="match status" value="1"/>
</dbReference>
<keyword evidence="1" id="KW-0812">Transmembrane</keyword>
<reference evidence="3 4" key="1">
    <citation type="journal article" date="2005" name="Proc. Natl. Acad. Sci. U.S.A.">
        <title>Whole genome sequence of Staphylococcus saprophyticus reveals the pathogenesis of uncomplicated urinary tract infection.</title>
        <authorList>
            <person name="Kuroda M."/>
            <person name="Yamashita A."/>
            <person name="Hirakawa H."/>
            <person name="Kumano M."/>
            <person name="Morikawa K."/>
            <person name="Higashide M."/>
            <person name="Maruyama A."/>
            <person name="Inose Y."/>
            <person name="Matoba K."/>
            <person name="Toh H."/>
            <person name="Kuhara S."/>
            <person name="Hattori M."/>
            <person name="Ohta T."/>
        </authorList>
    </citation>
    <scope>NUCLEOTIDE SEQUENCE [LARGE SCALE GENOMIC DNA]</scope>
    <source>
        <strain evidence="4">ATCC 15305 / DSM 20229 / NCIMB 8711 / NCTC 7292 / S-41</strain>
    </source>
</reference>
<feature type="transmembrane region" description="Helical" evidence="1">
    <location>
        <begin position="44"/>
        <end position="66"/>
    </location>
</feature>
<dbReference type="EMBL" id="AP008934">
    <property type="protein sequence ID" value="BAE17949.1"/>
    <property type="molecule type" value="Genomic_DNA"/>
</dbReference>
<dbReference type="KEGG" id="ssp:SSP0804"/>
<evidence type="ECO:0000313" key="4">
    <source>
        <dbReference type="Proteomes" id="UP000006371"/>
    </source>
</evidence>